<dbReference type="PANTHER" id="PTHR10656">
    <property type="entry name" value="CELL FATE DETERMINING PROTEIN MAB21-RELATED"/>
    <property type="match status" value="1"/>
</dbReference>
<dbReference type="KEGG" id="hro:HELRODRAFT_183965"/>
<name>T1FKD2_HELRO</name>
<dbReference type="RefSeq" id="XP_009012222.1">
    <property type="nucleotide sequence ID" value="XM_009013974.1"/>
</dbReference>
<evidence type="ECO:0000256" key="1">
    <source>
        <dbReference type="ARBA" id="ARBA00008307"/>
    </source>
</evidence>
<dbReference type="PANTHER" id="PTHR10656:SF42">
    <property type="entry name" value="CYCLIC GMP-AMP SYNTHASE-LIKE PROTEIN-RELATED"/>
    <property type="match status" value="1"/>
</dbReference>
<dbReference type="EMBL" id="AMQM01009092">
    <property type="status" value="NOT_ANNOTATED_CDS"/>
    <property type="molecule type" value="Genomic_DNA"/>
</dbReference>
<dbReference type="SMART" id="SM01265">
    <property type="entry name" value="Mab-21"/>
    <property type="match status" value="1"/>
</dbReference>
<sequence>MEIELETYEYNCVHLSPENNNSYLSKFLVESNNQKETHVEFSVEIYLALTLRCKGYFIPIRNLKFYWEIDDNDHSKKEPLSPPDHSKKEPLSPPDHSKKEPLSPPDLKKMKNEHPILFEMAFYYLEKKFQKVLQKFTYNDLWLKNYFGSELKDFLQKLITGPKNYSSCHFQPENDKEDFVVQSTKKLKSWHVSSRFITGIEKCASMNAICPDRLDEARQKCRSIIGDIVEKLKTNNIEVTPEFFGRASEDFPSEKCEREFDVMLVYNVIGTVEKIPSPIADLCFMMVKSGKSIPIPTVTDKDDHNRYLIPSFLLKYFKEKIDMCCGEYDREHWNIKTELRGQSILMKVSIQQGVDVGVLEFSIDICPTLKVDNEFYVCNHYDKFGRSFIWGKDLFSWRKTYSINETELIFQFTPEKQDHKKILHVFKFINDYYKPFEKSLSYYFKITVLKTLSKHQDECRSKKRLGLMLIDWLNSLVTFLKDRHLPCFFQQDDEQLIVIDGEYILKYRHLLQRLIDEEDFMMEILEKTTN</sequence>
<dbReference type="CTD" id="20209281"/>
<dbReference type="HOGENOM" id="CLU_038095_0_0_1"/>
<organism evidence="4 5">
    <name type="scientific">Helobdella robusta</name>
    <name type="common">Californian leech</name>
    <dbReference type="NCBI Taxonomy" id="6412"/>
    <lineage>
        <taxon>Eukaryota</taxon>
        <taxon>Metazoa</taxon>
        <taxon>Spiralia</taxon>
        <taxon>Lophotrochozoa</taxon>
        <taxon>Annelida</taxon>
        <taxon>Clitellata</taxon>
        <taxon>Hirudinea</taxon>
        <taxon>Rhynchobdellida</taxon>
        <taxon>Glossiphoniidae</taxon>
        <taxon>Helobdella</taxon>
    </lineage>
</organism>
<evidence type="ECO:0000313" key="5">
    <source>
        <dbReference type="Proteomes" id="UP000015101"/>
    </source>
</evidence>
<dbReference type="GeneID" id="20209281"/>
<reference evidence="3 5" key="2">
    <citation type="journal article" date="2013" name="Nature">
        <title>Insights into bilaterian evolution from three spiralian genomes.</title>
        <authorList>
            <person name="Simakov O."/>
            <person name="Marletaz F."/>
            <person name="Cho S.J."/>
            <person name="Edsinger-Gonzales E."/>
            <person name="Havlak P."/>
            <person name="Hellsten U."/>
            <person name="Kuo D.H."/>
            <person name="Larsson T."/>
            <person name="Lv J."/>
            <person name="Arendt D."/>
            <person name="Savage R."/>
            <person name="Osoegawa K."/>
            <person name="de Jong P."/>
            <person name="Grimwood J."/>
            <person name="Chapman J.A."/>
            <person name="Shapiro H."/>
            <person name="Aerts A."/>
            <person name="Otillar R.P."/>
            <person name="Terry A.Y."/>
            <person name="Boore J.L."/>
            <person name="Grigoriev I.V."/>
            <person name="Lindberg D.R."/>
            <person name="Seaver E.C."/>
            <person name="Weisblat D.A."/>
            <person name="Putnam N.H."/>
            <person name="Rokhsar D.S."/>
        </authorList>
    </citation>
    <scope>NUCLEOTIDE SEQUENCE</scope>
</reference>
<dbReference type="EnsemblMetazoa" id="HelroT183965">
    <property type="protein sequence ID" value="HelroP183965"/>
    <property type="gene ID" value="HelroG183965"/>
</dbReference>
<evidence type="ECO:0000313" key="4">
    <source>
        <dbReference type="EnsemblMetazoa" id="HelroP183965"/>
    </source>
</evidence>
<keyword evidence="5" id="KW-1185">Reference proteome</keyword>
<dbReference type="Gene3D" id="3.30.460.90">
    <property type="match status" value="1"/>
</dbReference>
<protein>
    <submittedName>
        <fullName evidence="3 4">Uncharacterized protein</fullName>
    </submittedName>
</protein>
<dbReference type="AlphaFoldDB" id="T1FKD2"/>
<comment type="similarity">
    <text evidence="1">Belongs to the mab-21 family.</text>
</comment>
<dbReference type="EMBL" id="KB095934">
    <property type="protein sequence ID" value="ESO09698.1"/>
    <property type="molecule type" value="Genomic_DNA"/>
</dbReference>
<feature type="region of interest" description="Disordered" evidence="2">
    <location>
        <begin position="75"/>
        <end position="109"/>
    </location>
</feature>
<dbReference type="OrthoDB" id="6054650at2759"/>
<gene>
    <name evidence="4" type="primary">20209281</name>
    <name evidence="3" type="ORF">HELRODRAFT_183965</name>
</gene>
<evidence type="ECO:0000256" key="2">
    <source>
        <dbReference type="SAM" id="MobiDB-lite"/>
    </source>
</evidence>
<dbReference type="Gene3D" id="1.10.1410.40">
    <property type="match status" value="1"/>
</dbReference>
<dbReference type="InParanoid" id="T1FKD2"/>
<dbReference type="Proteomes" id="UP000015101">
    <property type="component" value="Unassembled WGS sequence"/>
</dbReference>
<dbReference type="InterPro" id="IPR024810">
    <property type="entry name" value="MAB21L/cGLR"/>
</dbReference>
<reference evidence="5" key="1">
    <citation type="submission" date="2012-12" db="EMBL/GenBank/DDBJ databases">
        <authorList>
            <person name="Hellsten U."/>
            <person name="Grimwood J."/>
            <person name="Chapman J.A."/>
            <person name="Shapiro H."/>
            <person name="Aerts A."/>
            <person name="Otillar R.P."/>
            <person name="Terry A.Y."/>
            <person name="Boore J.L."/>
            <person name="Simakov O."/>
            <person name="Marletaz F."/>
            <person name="Cho S.-J."/>
            <person name="Edsinger-Gonzales E."/>
            <person name="Havlak P."/>
            <person name="Kuo D.-H."/>
            <person name="Larsson T."/>
            <person name="Lv J."/>
            <person name="Arendt D."/>
            <person name="Savage R."/>
            <person name="Osoegawa K."/>
            <person name="de Jong P."/>
            <person name="Lindberg D.R."/>
            <person name="Seaver E.C."/>
            <person name="Weisblat D.A."/>
            <person name="Putnam N.H."/>
            <person name="Grigoriev I.V."/>
            <person name="Rokhsar D.S."/>
        </authorList>
    </citation>
    <scope>NUCLEOTIDE SEQUENCE</scope>
</reference>
<proteinExistence type="inferred from homology"/>
<reference evidence="4" key="3">
    <citation type="submission" date="2015-06" db="UniProtKB">
        <authorList>
            <consortium name="EnsemblMetazoa"/>
        </authorList>
    </citation>
    <scope>IDENTIFICATION</scope>
</reference>
<accession>T1FKD2</accession>
<evidence type="ECO:0000313" key="3">
    <source>
        <dbReference type="EMBL" id="ESO09698.1"/>
    </source>
</evidence>